<gene>
    <name evidence="3" type="ORF">HALLA_13230</name>
</gene>
<dbReference type="HOGENOM" id="CLU_049301_11_1_2"/>
<name>W0JQP6_9EURY</name>
<dbReference type="PANTHER" id="PTHR46268">
    <property type="entry name" value="STRESS RESPONSE PROTEIN NHAX"/>
    <property type="match status" value="1"/>
</dbReference>
<evidence type="ECO:0000256" key="1">
    <source>
        <dbReference type="ARBA" id="ARBA00008791"/>
    </source>
</evidence>
<dbReference type="PRINTS" id="PR01438">
    <property type="entry name" value="UNVRSLSTRESS"/>
</dbReference>
<dbReference type="GeneID" id="25145401"/>
<dbReference type="InterPro" id="IPR006015">
    <property type="entry name" value="Universal_stress_UspA"/>
</dbReference>
<dbReference type="OrthoDB" id="105697at2157"/>
<protein>
    <submittedName>
        <fullName evidence="3">Universal stress protein UspA</fullName>
    </submittedName>
</protein>
<dbReference type="Pfam" id="PF00582">
    <property type="entry name" value="Usp"/>
    <property type="match status" value="1"/>
</dbReference>
<dbReference type="EMBL" id="CP007055">
    <property type="protein sequence ID" value="AHF99611.1"/>
    <property type="molecule type" value="Genomic_DNA"/>
</dbReference>
<evidence type="ECO:0000313" key="3">
    <source>
        <dbReference type="EMBL" id="AHF99611.1"/>
    </source>
</evidence>
<evidence type="ECO:0000313" key="4">
    <source>
        <dbReference type="Proteomes" id="UP000019024"/>
    </source>
</evidence>
<comment type="similarity">
    <text evidence="1">Belongs to the universal stress protein A family.</text>
</comment>
<dbReference type="PANTHER" id="PTHR46268:SF6">
    <property type="entry name" value="UNIVERSAL STRESS PROTEIN UP12"/>
    <property type="match status" value="1"/>
</dbReference>
<reference evidence="3 4" key="1">
    <citation type="submission" date="2014-01" db="EMBL/GenBank/DDBJ databases">
        <authorList>
            <consortium name="DOE Joint Genome Institute"/>
            <person name="Anderson I."/>
            <person name="Huntemann M."/>
            <person name="Han J."/>
            <person name="Chen A."/>
            <person name="Kyrpides N."/>
            <person name="Mavromatis K."/>
            <person name="Markowitz V."/>
            <person name="Palaniappan K."/>
            <person name="Ivanova N."/>
            <person name="Schaumberg A."/>
            <person name="Pati A."/>
            <person name="Liolios K."/>
            <person name="Nordberg H.P."/>
            <person name="Cantor M.N."/>
            <person name="Hua S.X."/>
            <person name="Woyke T."/>
        </authorList>
    </citation>
    <scope>NUCLEOTIDE SEQUENCE [LARGE SCALE GENOMIC DNA]</scope>
    <source>
        <strain evidence="3 4">XH-48</strain>
    </source>
</reference>
<dbReference type="Proteomes" id="UP000019024">
    <property type="component" value="Chromosome"/>
</dbReference>
<dbReference type="InterPro" id="IPR006016">
    <property type="entry name" value="UspA"/>
</dbReference>
<organism evidence="3 4">
    <name type="scientific">Halostagnicola larsenii XH-48</name>
    <dbReference type="NCBI Taxonomy" id="797299"/>
    <lineage>
        <taxon>Archaea</taxon>
        <taxon>Methanobacteriati</taxon>
        <taxon>Methanobacteriota</taxon>
        <taxon>Stenosarchaea group</taxon>
        <taxon>Halobacteria</taxon>
        <taxon>Halobacteriales</taxon>
        <taxon>Natrialbaceae</taxon>
        <taxon>Halostagnicola</taxon>
    </lineage>
</organism>
<accession>W0JQP6</accession>
<proteinExistence type="inferred from homology"/>
<dbReference type="AlphaFoldDB" id="W0JQP6"/>
<keyword evidence="4" id="KW-1185">Reference proteome</keyword>
<feature type="domain" description="UspA" evidence="2">
    <location>
        <begin position="1"/>
        <end position="141"/>
    </location>
</feature>
<dbReference type="PATRIC" id="fig|797299.3.peg.1661"/>
<dbReference type="InterPro" id="IPR014729">
    <property type="entry name" value="Rossmann-like_a/b/a_fold"/>
</dbReference>
<dbReference type="Gene3D" id="3.40.50.620">
    <property type="entry name" value="HUPs"/>
    <property type="match status" value="1"/>
</dbReference>
<sequence length="149" mass="15269">MSNTIVITTDGSEYSESAAEVGFEIAEKMNAAVHVLSVGDTNLTQISSIGGGPPKTKDDVTEIAAGWAADLAATARAEGLEVEEVVRTGIPAREIADYAAEIDADMIVIGTAGRSGIERMVVGSVTNKVVRTAPAPVVTVRPDGTVDAA</sequence>
<evidence type="ECO:0000259" key="2">
    <source>
        <dbReference type="Pfam" id="PF00582"/>
    </source>
</evidence>
<dbReference type="SUPFAM" id="SSF52402">
    <property type="entry name" value="Adenine nucleotide alpha hydrolases-like"/>
    <property type="match status" value="1"/>
</dbReference>
<dbReference type="KEGG" id="hlr:HALLA_13230"/>
<dbReference type="eggNOG" id="arCOG00449">
    <property type="taxonomic scope" value="Archaea"/>
</dbReference>
<dbReference type="STRING" id="797299.HALLA_13230"/>
<dbReference type="RefSeq" id="WP_049952848.1">
    <property type="nucleotide sequence ID" value="NZ_CP007055.1"/>
</dbReference>
<dbReference type="CDD" id="cd00293">
    <property type="entry name" value="USP-like"/>
    <property type="match status" value="1"/>
</dbReference>